<dbReference type="InterPro" id="IPR019396">
    <property type="entry name" value="TM_Fragile-X-F-assoc"/>
</dbReference>
<feature type="transmembrane region" description="Helical" evidence="1">
    <location>
        <begin position="364"/>
        <end position="384"/>
    </location>
</feature>
<dbReference type="SMART" id="SM00256">
    <property type="entry name" value="FBOX"/>
    <property type="match status" value="1"/>
</dbReference>
<dbReference type="Gene3D" id="1.20.1280.50">
    <property type="match status" value="1"/>
</dbReference>
<organism evidence="3 4">
    <name type="scientific">Anaeramoeba ignava</name>
    <name type="common">Anaerobic marine amoeba</name>
    <dbReference type="NCBI Taxonomy" id="1746090"/>
    <lineage>
        <taxon>Eukaryota</taxon>
        <taxon>Metamonada</taxon>
        <taxon>Anaeramoebidae</taxon>
        <taxon>Anaeramoeba</taxon>
    </lineage>
</organism>
<reference evidence="3" key="1">
    <citation type="submission" date="2022-10" db="EMBL/GenBank/DDBJ databases">
        <title>Novel sulphate-reducing endosymbionts in the free-living metamonad Anaeramoeba.</title>
        <authorList>
            <person name="Jerlstrom-Hultqvist J."/>
            <person name="Cepicka I."/>
            <person name="Gallot-Lavallee L."/>
            <person name="Salas-Leiva D."/>
            <person name="Curtis B.A."/>
            <person name="Zahonova K."/>
            <person name="Pipaliya S."/>
            <person name="Dacks J."/>
            <person name="Roger A.J."/>
        </authorList>
    </citation>
    <scope>NUCLEOTIDE SEQUENCE</scope>
    <source>
        <strain evidence="3">BMAN</strain>
    </source>
</reference>
<dbReference type="InterPro" id="IPR001810">
    <property type="entry name" value="F-box_dom"/>
</dbReference>
<dbReference type="Proteomes" id="UP001149090">
    <property type="component" value="Unassembled WGS sequence"/>
</dbReference>
<proteinExistence type="predicted"/>
<keyword evidence="1" id="KW-0812">Transmembrane</keyword>
<feature type="transmembrane region" description="Helical" evidence="1">
    <location>
        <begin position="390"/>
        <end position="409"/>
    </location>
</feature>
<evidence type="ECO:0000259" key="2">
    <source>
        <dbReference type="PROSITE" id="PS50181"/>
    </source>
</evidence>
<feature type="transmembrane region" description="Helical" evidence="1">
    <location>
        <begin position="446"/>
        <end position="469"/>
    </location>
</feature>
<dbReference type="PANTHER" id="PTHR13568">
    <property type="entry name" value="FAM11A, B PROTEIN"/>
    <property type="match status" value="1"/>
</dbReference>
<dbReference type="AlphaFoldDB" id="A0A9Q0LGP8"/>
<dbReference type="OrthoDB" id="3219396at2759"/>
<feature type="transmembrane region" description="Helical" evidence="1">
    <location>
        <begin position="276"/>
        <end position="294"/>
    </location>
</feature>
<feature type="transmembrane region" description="Helical" evidence="1">
    <location>
        <begin position="332"/>
        <end position="352"/>
    </location>
</feature>
<dbReference type="SUPFAM" id="SSF81383">
    <property type="entry name" value="F-box domain"/>
    <property type="match status" value="1"/>
</dbReference>
<comment type="caution">
    <text evidence="3">The sequence shown here is derived from an EMBL/GenBank/DDBJ whole genome shotgun (WGS) entry which is preliminary data.</text>
</comment>
<sequence>MEQLLIQKLKEKKAIDDFNFSKIRETNQFTIQKFGDKLKAKITNDNFNFLKIGEMSKVPTKLKKPSKQENLFIEMLPEDVHLYIFQFLSPGSLLKLSMTCKTFNDLSKDINCWRNISFKYWRYFLLKDLEIQNYPYYSDPYYTHQPNTGNNEYEKNPIYGIIEKPEITNQFRNSNLQSIMDKKPQKLIRRQSSISLLAERLKKLQETRNKHYGFPENEYRSYMMRYIESTPNPKNELISKSKSIYRKMKERKEIFEKINRKNLIPQKIDNWINSNILFSGLCLITFLILLGFYVDRNLSFNPFYLFILLLIPTFIFSILFLFQSFYDYSNSRVFDLIIPLLSFAIFIQVLLIGLKSGKIIQYSWLLIFSPIFILSGILIFFSIIFCCLSIIFLIPGFGFMMVCLFFILLGLKLDGIIELSYGIICIPLFLFYFIPCLFSLCLGGLFFIIGFIFILIPLFISQILLIRYLGNSNHKSLSFTFIPFYISFSGIFCVILCLNSLSHSRFY</sequence>
<feature type="transmembrane region" description="Helical" evidence="1">
    <location>
        <begin position="421"/>
        <end position="440"/>
    </location>
</feature>
<keyword evidence="4" id="KW-1185">Reference proteome</keyword>
<feature type="transmembrane region" description="Helical" evidence="1">
    <location>
        <begin position="481"/>
        <end position="501"/>
    </location>
</feature>
<dbReference type="EMBL" id="JAPDFW010000081">
    <property type="protein sequence ID" value="KAJ5072517.1"/>
    <property type="molecule type" value="Genomic_DNA"/>
</dbReference>
<evidence type="ECO:0000313" key="3">
    <source>
        <dbReference type="EMBL" id="KAJ5072517.1"/>
    </source>
</evidence>
<accession>A0A9Q0LGP8</accession>
<protein>
    <recommendedName>
        <fullName evidence="2">F-box domain-containing protein</fullName>
    </recommendedName>
</protein>
<dbReference type="InterPro" id="IPR036047">
    <property type="entry name" value="F-box-like_dom_sf"/>
</dbReference>
<evidence type="ECO:0000256" key="1">
    <source>
        <dbReference type="SAM" id="Phobius"/>
    </source>
</evidence>
<feature type="transmembrane region" description="Helical" evidence="1">
    <location>
        <begin position="303"/>
        <end position="326"/>
    </location>
</feature>
<keyword evidence="1" id="KW-1133">Transmembrane helix</keyword>
<dbReference type="Pfam" id="PF12937">
    <property type="entry name" value="F-box-like"/>
    <property type="match status" value="1"/>
</dbReference>
<dbReference type="CDD" id="cd09917">
    <property type="entry name" value="F-box_SF"/>
    <property type="match status" value="1"/>
</dbReference>
<name>A0A9Q0LGP8_ANAIG</name>
<evidence type="ECO:0000313" key="4">
    <source>
        <dbReference type="Proteomes" id="UP001149090"/>
    </source>
</evidence>
<keyword evidence="1" id="KW-0472">Membrane</keyword>
<dbReference type="PANTHER" id="PTHR13568:SF9">
    <property type="entry name" value="TRANSMEMBRANE PROTEIN 203"/>
    <property type="match status" value="1"/>
</dbReference>
<gene>
    <name evidence="3" type="ORF">M0811_01532</name>
</gene>
<dbReference type="PROSITE" id="PS50181">
    <property type="entry name" value="FBOX"/>
    <property type="match status" value="1"/>
</dbReference>
<feature type="domain" description="F-box" evidence="2">
    <location>
        <begin position="70"/>
        <end position="116"/>
    </location>
</feature>